<dbReference type="Pfam" id="PF13855">
    <property type="entry name" value="LRR_8"/>
    <property type="match status" value="2"/>
</dbReference>
<dbReference type="Pfam" id="PF00307">
    <property type="entry name" value="CH"/>
    <property type="match status" value="1"/>
</dbReference>
<feature type="domain" description="Calponin-homology (CH)" evidence="5">
    <location>
        <begin position="586"/>
        <end position="702"/>
    </location>
</feature>
<evidence type="ECO:0000313" key="7">
    <source>
        <dbReference type="Proteomes" id="UP000540150"/>
    </source>
</evidence>
<gene>
    <name evidence="6" type="primary">Lrch1</name>
    <name evidence="6" type="ORF">EULNIG_R09536</name>
</gene>
<comment type="caution">
    <text evidence="6">The sequence shown here is derived from an EMBL/GenBank/DDBJ whole genome shotgun (WGS) entry which is preliminary data.</text>
</comment>
<dbReference type="PANTHER" id="PTHR48051:SF38">
    <property type="entry name" value="LEUCINE RICH REPEATS AND CALPONIN HOMOLOGY DOMAIN CONTAINING 1"/>
    <property type="match status" value="1"/>
</dbReference>
<keyword evidence="4" id="KW-1133">Transmembrane helix</keyword>
<dbReference type="SUPFAM" id="SSF47576">
    <property type="entry name" value="Calponin-homology domain, CH-domain"/>
    <property type="match status" value="1"/>
</dbReference>
<dbReference type="PANTHER" id="PTHR48051">
    <property type="match status" value="1"/>
</dbReference>
<accession>A0A7K8D5U5</accession>
<dbReference type="InterPro" id="IPR032675">
    <property type="entry name" value="LRR_dom_sf"/>
</dbReference>
<dbReference type="Gene3D" id="1.10.418.10">
    <property type="entry name" value="Calponin-like domain"/>
    <property type="match status" value="1"/>
</dbReference>
<protein>
    <submittedName>
        <fullName evidence="6">LRCH1 protein</fullName>
    </submittedName>
</protein>
<feature type="transmembrane region" description="Helical" evidence="4">
    <location>
        <begin position="713"/>
        <end position="731"/>
    </location>
</feature>
<keyword evidence="4" id="KW-0472">Membrane</keyword>
<dbReference type="InterPro" id="IPR003591">
    <property type="entry name" value="Leu-rich_rpt_typical-subtyp"/>
</dbReference>
<proteinExistence type="predicted"/>
<evidence type="ECO:0000259" key="5">
    <source>
        <dbReference type="PROSITE" id="PS50021"/>
    </source>
</evidence>
<keyword evidence="7" id="KW-1185">Reference proteome</keyword>
<dbReference type="InterPro" id="IPR050216">
    <property type="entry name" value="LRR_domain-containing"/>
</dbReference>
<dbReference type="SUPFAM" id="SSF52058">
    <property type="entry name" value="L domain-like"/>
    <property type="match status" value="1"/>
</dbReference>
<organism evidence="6 7">
    <name type="scientific">Eulacestoma nigropectus</name>
    <name type="common">wattled ploughbill</name>
    <dbReference type="NCBI Taxonomy" id="461239"/>
    <lineage>
        <taxon>Eukaryota</taxon>
        <taxon>Metazoa</taxon>
        <taxon>Chordata</taxon>
        <taxon>Craniata</taxon>
        <taxon>Vertebrata</taxon>
        <taxon>Euteleostomi</taxon>
        <taxon>Archelosauria</taxon>
        <taxon>Archosauria</taxon>
        <taxon>Dinosauria</taxon>
        <taxon>Saurischia</taxon>
        <taxon>Theropoda</taxon>
        <taxon>Coelurosauria</taxon>
        <taxon>Aves</taxon>
        <taxon>Neognathae</taxon>
        <taxon>Neoaves</taxon>
        <taxon>Telluraves</taxon>
        <taxon>Australaves</taxon>
        <taxon>Passeriformes</taxon>
        <taxon>Corvoidea</taxon>
        <taxon>Pachycephalidae</taxon>
        <taxon>Eulacestoma</taxon>
    </lineage>
</organism>
<sequence>MATLGGESQPFPSAALAAAAGVGGGGGSGALGLQAPLNRGLERALEEAAHSGGLNLSGRKLKEFPRSAAALSHDLSDTVRADLSKNRLTEVPTELCHFVSLETLNLYHNCIKVIPDAIVNLRMLTYLNLSRNQLSSLPACLCGLPLKVLIASNNKLGSLPEEIGQLKQLMELDVSCNEITALPQQIGQLKSLKELNVRRNYLEVLPQELVQLPLVKFDFSCNKVLVIPICFRKMVQLQVLLLENNPLQSPPAQICTKGKVHIFKYLTVQACQIKTADSLYLNAIEPQHLPQPVEESKKDSDSGVGSDNGDKRLSATEPSDEDTISFNVPMSDIVEEDHIIKDDSGHHANSRKVEFHQGSSHVFVNDKSRETGNQFDESDTLTTEFMSYIKASLAAECDELLRIEEDTQWQADEIINLSEEQTIDIAMIEQLREAVDLLQDSNRLSMSISESSAMSLYALEPATLLEFQESTVNGQIQMDMSSLGQNDLIVWNTSGQTSHNENKDKSLAMSPTTNTTIPFGLKPRSADPSLSFPPISFNTLTQAQTWDNFSYSIPSEGDSDNVFLRPQRNLESIDPQFTIRRKMEQMREERELVEQLRENIETRLKICLPEDLGSALMDGVVLCHLVNHVRPRSVGSIHVPSPAVPKLSMAKCRRNVENFLDACRKLGIPEADLCSPYDILQSDIRHIRKTVDTLLALGEKPPQSTSTFRSWDLIGFCLFHILFIVLMYITYHWNLLTA</sequence>
<evidence type="ECO:0000256" key="1">
    <source>
        <dbReference type="ARBA" id="ARBA00022614"/>
    </source>
</evidence>
<evidence type="ECO:0000256" key="3">
    <source>
        <dbReference type="SAM" id="MobiDB-lite"/>
    </source>
</evidence>
<dbReference type="InterPro" id="IPR036872">
    <property type="entry name" value="CH_dom_sf"/>
</dbReference>
<dbReference type="CDD" id="cd21270">
    <property type="entry name" value="CH_LRCH1"/>
    <property type="match status" value="1"/>
</dbReference>
<feature type="non-terminal residue" evidence="6">
    <location>
        <position position="1"/>
    </location>
</feature>
<dbReference type="GO" id="GO:0005737">
    <property type="term" value="C:cytoplasm"/>
    <property type="evidence" value="ECO:0007669"/>
    <property type="project" value="TreeGrafter"/>
</dbReference>
<keyword evidence="4" id="KW-0812">Transmembrane</keyword>
<dbReference type="Gene3D" id="3.80.10.10">
    <property type="entry name" value="Ribonuclease Inhibitor"/>
    <property type="match status" value="1"/>
</dbReference>
<dbReference type="InterPro" id="IPR001715">
    <property type="entry name" value="CH_dom"/>
</dbReference>
<dbReference type="EMBL" id="VZTE01003324">
    <property type="protein sequence ID" value="NXB34119.1"/>
    <property type="molecule type" value="Genomic_DNA"/>
</dbReference>
<dbReference type="SMART" id="SM00364">
    <property type="entry name" value="LRR_BAC"/>
    <property type="match status" value="4"/>
</dbReference>
<keyword evidence="2" id="KW-0677">Repeat</keyword>
<dbReference type="SMART" id="SM00369">
    <property type="entry name" value="LRR_TYP"/>
    <property type="match status" value="5"/>
</dbReference>
<dbReference type="PROSITE" id="PS50021">
    <property type="entry name" value="CH"/>
    <property type="match status" value="1"/>
</dbReference>
<dbReference type="OrthoDB" id="6149831at2759"/>
<name>A0A7K8D5U5_9CORV</name>
<dbReference type="SMART" id="SM00033">
    <property type="entry name" value="CH"/>
    <property type="match status" value="1"/>
</dbReference>
<dbReference type="AlphaFoldDB" id="A0A7K8D5U5"/>
<feature type="region of interest" description="Disordered" evidence="3">
    <location>
        <begin position="290"/>
        <end position="327"/>
    </location>
</feature>
<evidence type="ECO:0000313" key="6">
    <source>
        <dbReference type="EMBL" id="NXB34119.1"/>
    </source>
</evidence>
<reference evidence="6 7" key="1">
    <citation type="submission" date="2019-09" db="EMBL/GenBank/DDBJ databases">
        <title>Bird 10,000 Genomes (B10K) Project - Family phase.</title>
        <authorList>
            <person name="Zhang G."/>
        </authorList>
    </citation>
    <scope>NUCLEOTIDE SEQUENCE [LARGE SCALE GENOMIC DNA]</scope>
    <source>
        <strain evidence="6">B10K-DU-029-39</strain>
        <tissue evidence="6">Heart or muscle</tissue>
    </source>
</reference>
<dbReference type="PROSITE" id="PS51450">
    <property type="entry name" value="LRR"/>
    <property type="match status" value="2"/>
</dbReference>
<keyword evidence="1" id="KW-0433">Leucine-rich repeat</keyword>
<dbReference type="Proteomes" id="UP000540150">
    <property type="component" value="Unassembled WGS sequence"/>
</dbReference>
<dbReference type="InterPro" id="IPR001611">
    <property type="entry name" value="Leu-rich_rpt"/>
</dbReference>
<dbReference type="FunFam" id="1.10.418.10:FF:000021">
    <property type="entry name" value="Leucine-rich repeat and calponin homology domain-containing protein 1 isoform 3"/>
    <property type="match status" value="1"/>
</dbReference>
<evidence type="ECO:0000256" key="2">
    <source>
        <dbReference type="ARBA" id="ARBA00022737"/>
    </source>
</evidence>
<feature type="non-terminal residue" evidence="6">
    <location>
        <position position="738"/>
    </location>
</feature>
<dbReference type="FunFam" id="3.80.10.10:FF:000007">
    <property type="entry name" value="Leucine-rich repeat and calponin homology domain-containing protein 1 isoform 3"/>
    <property type="match status" value="1"/>
</dbReference>
<evidence type="ECO:0000256" key="4">
    <source>
        <dbReference type="SAM" id="Phobius"/>
    </source>
</evidence>